<evidence type="ECO:0000313" key="1">
    <source>
        <dbReference type="EMBL" id="GLC26224.1"/>
    </source>
</evidence>
<keyword evidence="2" id="KW-1185">Reference proteome</keyword>
<sequence>MPTPLYLREMDQSHREQAMPEHDALYVQMNLVRPDPDETVAQFGTRIRRVLAERRPRNLILDLRHNNGGATGNYPELLRTVVAFSTQPDARVFVLIGRRVFSATANLVTDLERLARPTFVGEPTSACCSFTGDPNAATLPYSRLAAELTSVRWNLSADVYDARRELVPDVPVQLTAAAHFAGEDPVLETVFRLIHAPAP</sequence>
<evidence type="ECO:0008006" key="3">
    <source>
        <dbReference type="Google" id="ProtNLM"/>
    </source>
</evidence>
<dbReference type="EMBL" id="BRXS01000004">
    <property type="protein sequence ID" value="GLC26224.1"/>
    <property type="molecule type" value="Genomic_DNA"/>
</dbReference>
<dbReference type="RefSeq" id="WP_284350682.1">
    <property type="nucleotide sequence ID" value="NZ_BRXS01000004.1"/>
</dbReference>
<name>A0AA37Q454_9BACT</name>
<comment type="caution">
    <text evidence="1">The sequence shown here is derived from an EMBL/GenBank/DDBJ whole genome shotgun (WGS) entry which is preliminary data.</text>
</comment>
<accession>A0AA37Q454</accession>
<organism evidence="1 2">
    <name type="scientific">Roseisolibacter agri</name>
    <dbReference type="NCBI Taxonomy" id="2014610"/>
    <lineage>
        <taxon>Bacteria</taxon>
        <taxon>Pseudomonadati</taxon>
        <taxon>Gemmatimonadota</taxon>
        <taxon>Gemmatimonadia</taxon>
        <taxon>Gemmatimonadales</taxon>
        <taxon>Gemmatimonadaceae</taxon>
        <taxon>Roseisolibacter</taxon>
    </lineage>
</organism>
<proteinExistence type="predicted"/>
<dbReference type="AlphaFoldDB" id="A0AA37Q454"/>
<dbReference type="Gene3D" id="3.90.226.10">
    <property type="entry name" value="2-enoyl-CoA Hydratase, Chain A, domain 1"/>
    <property type="match status" value="1"/>
</dbReference>
<dbReference type="Proteomes" id="UP001161325">
    <property type="component" value="Unassembled WGS sequence"/>
</dbReference>
<dbReference type="SUPFAM" id="SSF52096">
    <property type="entry name" value="ClpP/crotonase"/>
    <property type="match status" value="1"/>
</dbReference>
<reference evidence="1" key="1">
    <citation type="submission" date="2022-08" db="EMBL/GenBank/DDBJ databases">
        <title>Draft genome sequencing of Roseisolibacter agri AW1220.</title>
        <authorList>
            <person name="Tobiishi Y."/>
            <person name="Tonouchi A."/>
        </authorList>
    </citation>
    <scope>NUCLEOTIDE SEQUENCE</scope>
    <source>
        <strain evidence="1">AW1220</strain>
    </source>
</reference>
<evidence type="ECO:0000313" key="2">
    <source>
        <dbReference type="Proteomes" id="UP001161325"/>
    </source>
</evidence>
<dbReference type="InterPro" id="IPR029045">
    <property type="entry name" value="ClpP/crotonase-like_dom_sf"/>
</dbReference>
<gene>
    <name evidence="1" type="ORF">rosag_27370</name>
</gene>
<protein>
    <recommendedName>
        <fullName evidence="3">Peptidase family S41</fullName>
    </recommendedName>
</protein>